<protein>
    <submittedName>
        <fullName evidence="2">DUF456 domain-containing protein</fullName>
    </submittedName>
</protein>
<keyword evidence="1" id="KW-1133">Transmembrane helix</keyword>
<dbReference type="RefSeq" id="WP_137275396.1">
    <property type="nucleotide sequence ID" value="NZ_QKNX01000001.1"/>
</dbReference>
<comment type="caution">
    <text evidence="2">The sequence shown here is derived from an EMBL/GenBank/DDBJ whole genome shotgun (WGS) entry which is preliminary data.</text>
</comment>
<dbReference type="EMBL" id="QKNX01000001">
    <property type="protein sequence ID" value="TKR28097.1"/>
    <property type="molecule type" value="Genomic_DNA"/>
</dbReference>
<name>A0A4U5JJZ4_9EURY</name>
<evidence type="ECO:0000313" key="3">
    <source>
        <dbReference type="Proteomes" id="UP000308037"/>
    </source>
</evidence>
<accession>A0A4U5JJZ4</accession>
<feature type="transmembrane region" description="Helical" evidence="1">
    <location>
        <begin position="84"/>
        <end position="116"/>
    </location>
</feature>
<organism evidence="2 3">
    <name type="scientific">Natronomonas salsuginis</name>
    <dbReference type="NCBI Taxonomy" id="2217661"/>
    <lineage>
        <taxon>Archaea</taxon>
        <taxon>Methanobacteriati</taxon>
        <taxon>Methanobacteriota</taxon>
        <taxon>Stenosarchaea group</taxon>
        <taxon>Halobacteria</taxon>
        <taxon>Halobacteriales</taxon>
        <taxon>Natronomonadaceae</taxon>
        <taxon>Natronomonas</taxon>
    </lineage>
</organism>
<keyword evidence="1" id="KW-0472">Membrane</keyword>
<proteinExistence type="predicted"/>
<gene>
    <name evidence="2" type="ORF">DM868_03185</name>
</gene>
<dbReference type="AlphaFoldDB" id="A0A4U5JJZ4"/>
<dbReference type="Proteomes" id="UP000308037">
    <property type="component" value="Unassembled WGS sequence"/>
</dbReference>
<dbReference type="InterPro" id="IPR007403">
    <property type="entry name" value="DUF456"/>
</dbReference>
<dbReference type="OrthoDB" id="206263at2157"/>
<keyword evidence="3" id="KW-1185">Reference proteome</keyword>
<feature type="transmembrane region" description="Helical" evidence="1">
    <location>
        <begin position="6"/>
        <end position="26"/>
    </location>
</feature>
<feature type="transmembrane region" description="Helical" evidence="1">
    <location>
        <begin position="38"/>
        <end position="64"/>
    </location>
</feature>
<keyword evidence="1" id="KW-0812">Transmembrane</keyword>
<dbReference type="Pfam" id="PF04306">
    <property type="entry name" value="DUF456"/>
    <property type="match status" value="1"/>
</dbReference>
<sequence length="159" mass="16158">MLPIDPIVVAIILLLVGIVASFAPLIPGGAVSTLGVAYYWMVTGDLGTIAFLGFVIVGVLTVAVDLLESALSAQIGGASMRTTIVAAVAAIGLLFVLGPLGALLGVVGVVFSLEYLRHGDVRRGAQTAAVTAIGMLASTAIQVLLTVSMLVGFLLLVWV</sequence>
<feature type="transmembrane region" description="Helical" evidence="1">
    <location>
        <begin position="128"/>
        <end position="158"/>
    </location>
</feature>
<evidence type="ECO:0000313" key="2">
    <source>
        <dbReference type="EMBL" id="TKR28097.1"/>
    </source>
</evidence>
<reference evidence="2 3" key="1">
    <citation type="submission" date="2019-04" db="EMBL/GenBank/DDBJ databases">
        <title>Natronomonas sp. F20-122 a newhaloarchaeon isolated from a saline saltern of Isla Bacuta, Huelva, Spain.</title>
        <authorList>
            <person name="Duran-Viseras A."/>
            <person name="Sanchez-Porro C."/>
            <person name="Ventosa A."/>
        </authorList>
    </citation>
    <scope>NUCLEOTIDE SEQUENCE [LARGE SCALE GENOMIC DNA]</scope>
    <source>
        <strain evidence="2 3">F20-122</strain>
    </source>
</reference>
<evidence type="ECO:0000256" key="1">
    <source>
        <dbReference type="SAM" id="Phobius"/>
    </source>
</evidence>